<comment type="caution">
    <text evidence="1">The sequence shown here is derived from an EMBL/GenBank/DDBJ whole genome shotgun (WGS) entry which is preliminary data.</text>
</comment>
<evidence type="ECO:0000313" key="2">
    <source>
        <dbReference type="Proteomes" id="UP000664658"/>
    </source>
</evidence>
<sequence>MIGKTPWKPLAIVSLVALSLWGLSAWRYSAGEEAGRLVANQQWQARWNERDAADANERAAHEKAMRELENKRWKDIEQVAADAERQLQLARADADRAADIAGGLRTRIAQLRRQLADSETSRLSATAQASAARASASVLLADVLSESLRRNEELAAYADRARAQGLACQQAYEHIKTTM</sequence>
<dbReference type="EMBL" id="JAFNAA010000018">
    <property type="protein sequence ID" value="MBO1109405.1"/>
    <property type="molecule type" value="Genomic_DNA"/>
</dbReference>
<protein>
    <submittedName>
        <fullName evidence="1">DUF2514 family protein</fullName>
    </submittedName>
</protein>
<dbReference type="Proteomes" id="UP000664658">
    <property type="component" value="Unassembled WGS sequence"/>
</dbReference>
<dbReference type="InterPro" id="IPR019659">
    <property type="entry name" value="DUF2514"/>
</dbReference>
<name>A0A8I2B5X0_PLESH</name>
<gene>
    <name evidence="1" type="ORF">J2R62_14510</name>
</gene>
<dbReference type="AlphaFoldDB" id="A0A8I2B5X0"/>
<dbReference type="Pfam" id="PF10721">
    <property type="entry name" value="DUF2514"/>
    <property type="match status" value="1"/>
</dbReference>
<organism evidence="1 2">
    <name type="scientific">Plesiomonas shigelloides</name>
    <name type="common">Aeromonas shigelloides</name>
    <dbReference type="NCBI Taxonomy" id="703"/>
    <lineage>
        <taxon>Bacteria</taxon>
        <taxon>Pseudomonadati</taxon>
        <taxon>Pseudomonadota</taxon>
        <taxon>Gammaproteobacteria</taxon>
        <taxon>Enterobacterales</taxon>
        <taxon>Enterobacteriaceae</taxon>
        <taxon>Plesiomonas</taxon>
    </lineage>
</organism>
<accession>A0A8I2B5X0</accession>
<evidence type="ECO:0000313" key="1">
    <source>
        <dbReference type="EMBL" id="MBO1109405.1"/>
    </source>
</evidence>
<proteinExistence type="predicted"/>
<reference evidence="1" key="1">
    <citation type="submission" date="2021-03" db="EMBL/GenBank/DDBJ databases">
        <title>Plesiomonas shigelloides zfcc0051, isolated from zebrafish feces.</title>
        <authorList>
            <person name="Vanderhoek Z."/>
            <person name="Gaulke C."/>
        </authorList>
    </citation>
    <scope>NUCLEOTIDE SEQUENCE</scope>
    <source>
        <strain evidence="1">Zfcc0051</strain>
    </source>
</reference>